<comment type="caution">
    <text evidence="2">The sequence shown here is derived from an EMBL/GenBank/DDBJ whole genome shotgun (WGS) entry which is preliminary data.</text>
</comment>
<dbReference type="InterPro" id="IPR004000">
    <property type="entry name" value="Actin"/>
</dbReference>
<dbReference type="Gene3D" id="3.30.420.40">
    <property type="match status" value="1"/>
</dbReference>
<dbReference type="Pfam" id="PF00022">
    <property type="entry name" value="Actin"/>
    <property type="match status" value="1"/>
</dbReference>
<sequence>MLSHRLAAPDDSCFETEGPYFAHDVPAGDVLVLDIGTCNLRVGFRSEPAPRLTLRTAVSKSRTRDNRYRMGRELLDADFTRATHRTPFQDNILLHFELLQSLLSYAFERVFDSAARITHEVFVALPLCTPRTAILIVADLLLNLYGVPVVHFAPSELILPEAIDLSSITRIPPRTMGKRSRGAPGLLAAPSPGESPSPLRTVEIHQQEEVGPSVSSDLCLVLHVGYTATLSYCLLRREGVHAIAGFSSVKHLPLGVGSLQTWLLRHLSLRYPAASQFFTYTFVESIIRELTILVPKDRYDEVCEECMTLFAQYEQSPTCFRYPESRFSDVATSLDLFNCYMDALEHLHQKFPDLFPHSAAGYENCVVTPSFLSELFEGARKNEEMQERLAFIARARRTSLERLINYIRDYAKAEELYTYLQASDALRDTACYEDYESTKRQELLRALSQRAVRVVRSGPRGRRASQLSARPREQSDTDAPSGNDIEPDGELEPELKAEPGPFEPGQGTEPPAEQWEDRTVTPLTTSTHRNVLTPEQVIEPLERIYWALKGQVQYDKYYYDSFCSRKNIESHVDMVMHATGFTALEKITGDRVLKQLYTNYAETCHGLDIVQLKLHGLGVDMARKDAEFRASWPYVAHPAISYSKFLIPGCVAPQERTSVDETLLENGADLKGARIALFLFNEHLFVGQVLMEPQIVGLNATGPGGLVVSALRAIQESTLTVSEAFGTSNVLGRWCPTSTGSGSTGLEIQFDAELVRDRYRPQEPVRLLLIGGGARLRGLADTLQDHLNAHSAHPIRVEVSPCSDWDRLRGIALAPQCHATFTLESLKTEAAWLPNQVSFERTEKKGRKSA</sequence>
<organism evidence="2 3">
    <name type="scientific">Giardia muris</name>
    <dbReference type="NCBI Taxonomy" id="5742"/>
    <lineage>
        <taxon>Eukaryota</taxon>
        <taxon>Metamonada</taxon>
        <taxon>Diplomonadida</taxon>
        <taxon>Hexamitidae</taxon>
        <taxon>Giardiinae</taxon>
        <taxon>Giardia</taxon>
    </lineage>
</organism>
<dbReference type="VEuPathDB" id="GiardiaDB:GMRT_12758"/>
<dbReference type="InterPro" id="IPR043129">
    <property type="entry name" value="ATPase_NBD"/>
</dbReference>
<dbReference type="Proteomes" id="UP000315496">
    <property type="component" value="Chromosome 2"/>
</dbReference>
<gene>
    <name evidence="2" type="ORF">GMRT_12758</name>
</gene>
<dbReference type="EMBL" id="VDLU01000002">
    <property type="protein sequence ID" value="TNJ28594.1"/>
    <property type="molecule type" value="Genomic_DNA"/>
</dbReference>
<reference evidence="2 3" key="1">
    <citation type="submission" date="2019-05" db="EMBL/GenBank/DDBJ databases">
        <title>The compact genome of Giardia muris reveals important steps in the evolution of intestinal protozoan parasites.</title>
        <authorList>
            <person name="Xu F."/>
            <person name="Jimenez-Gonzalez A."/>
            <person name="Einarsson E."/>
            <person name="Astvaldsson A."/>
            <person name="Peirasmaki D."/>
            <person name="Eckmann L."/>
            <person name="Andersson J.O."/>
            <person name="Svard S.G."/>
            <person name="Jerlstrom-Hultqvist J."/>
        </authorList>
    </citation>
    <scope>NUCLEOTIDE SEQUENCE [LARGE SCALE GENOMIC DNA]</scope>
    <source>
        <strain evidence="2 3">Roberts-Thomson</strain>
    </source>
</reference>
<keyword evidence="3" id="KW-1185">Reference proteome</keyword>
<proteinExistence type="predicted"/>
<name>A0A4Z1SRP6_GIAMU</name>
<evidence type="ECO:0000313" key="2">
    <source>
        <dbReference type="EMBL" id="TNJ28594.1"/>
    </source>
</evidence>
<accession>A0A4Z1SRP6</accession>
<protein>
    <submittedName>
        <fullName evidence="2">Actin related protein</fullName>
    </submittedName>
</protein>
<evidence type="ECO:0000313" key="3">
    <source>
        <dbReference type="Proteomes" id="UP000315496"/>
    </source>
</evidence>
<dbReference type="SUPFAM" id="SSF53067">
    <property type="entry name" value="Actin-like ATPase domain"/>
    <property type="match status" value="1"/>
</dbReference>
<evidence type="ECO:0000256" key="1">
    <source>
        <dbReference type="SAM" id="MobiDB-lite"/>
    </source>
</evidence>
<dbReference type="OrthoDB" id="7340501at2759"/>
<feature type="region of interest" description="Disordered" evidence="1">
    <location>
        <begin position="174"/>
        <end position="199"/>
    </location>
</feature>
<feature type="region of interest" description="Disordered" evidence="1">
    <location>
        <begin position="455"/>
        <end position="528"/>
    </location>
</feature>
<dbReference type="AlphaFoldDB" id="A0A4Z1SRP6"/>